<proteinExistence type="predicted"/>
<name>A0A7J6X092_THATH</name>
<organism evidence="2 3">
    <name type="scientific">Thalictrum thalictroides</name>
    <name type="common">Rue-anemone</name>
    <name type="synonym">Anemone thalictroides</name>
    <dbReference type="NCBI Taxonomy" id="46969"/>
    <lineage>
        <taxon>Eukaryota</taxon>
        <taxon>Viridiplantae</taxon>
        <taxon>Streptophyta</taxon>
        <taxon>Embryophyta</taxon>
        <taxon>Tracheophyta</taxon>
        <taxon>Spermatophyta</taxon>
        <taxon>Magnoliopsida</taxon>
        <taxon>Ranunculales</taxon>
        <taxon>Ranunculaceae</taxon>
        <taxon>Thalictroideae</taxon>
        <taxon>Thalictrum</taxon>
    </lineage>
</organism>
<sequence length="126" mass="14078">MANDSMPMLGSPLIDSQKFYEDNTQNGVDTQATQEVNGQDIEKEELEDSALGFNSLSSFGGTPSKVLGLEDIMSDLGDIRSNLKDRFRYFDRHFKNATQPQCTPYQANGRQHHHQGISTQENVAPQ</sequence>
<comment type="caution">
    <text evidence="2">The sequence shown here is derived from an EMBL/GenBank/DDBJ whole genome shotgun (WGS) entry which is preliminary data.</text>
</comment>
<keyword evidence="3" id="KW-1185">Reference proteome</keyword>
<gene>
    <name evidence="2" type="ORF">FRX31_008155</name>
</gene>
<reference evidence="2 3" key="1">
    <citation type="submission" date="2020-06" db="EMBL/GenBank/DDBJ databases">
        <title>Transcriptomic and genomic resources for Thalictrum thalictroides and T. hernandezii: Facilitating candidate gene discovery in an emerging model plant lineage.</title>
        <authorList>
            <person name="Arias T."/>
            <person name="Riano-Pachon D.M."/>
            <person name="Di Stilio V.S."/>
        </authorList>
    </citation>
    <scope>NUCLEOTIDE SEQUENCE [LARGE SCALE GENOMIC DNA]</scope>
    <source>
        <strain evidence="3">cv. WT478/WT964</strain>
        <tissue evidence="2">Leaves</tissue>
    </source>
</reference>
<evidence type="ECO:0000313" key="2">
    <source>
        <dbReference type="EMBL" id="KAF5202258.1"/>
    </source>
</evidence>
<protein>
    <submittedName>
        <fullName evidence="2">Uncharacterized protein</fullName>
    </submittedName>
</protein>
<feature type="region of interest" description="Disordered" evidence="1">
    <location>
        <begin position="101"/>
        <end position="126"/>
    </location>
</feature>
<accession>A0A7J6X092</accession>
<dbReference type="EMBL" id="JABWDY010008382">
    <property type="protein sequence ID" value="KAF5202258.1"/>
    <property type="molecule type" value="Genomic_DNA"/>
</dbReference>
<evidence type="ECO:0000256" key="1">
    <source>
        <dbReference type="SAM" id="MobiDB-lite"/>
    </source>
</evidence>
<evidence type="ECO:0000313" key="3">
    <source>
        <dbReference type="Proteomes" id="UP000554482"/>
    </source>
</evidence>
<dbReference type="AlphaFoldDB" id="A0A7J6X092"/>
<feature type="compositionally biased region" description="Polar residues" evidence="1">
    <location>
        <begin position="116"/>
        <end position="126"/>
    </location>
</feature>
<dbReference type="Proteomes" id="UP000554482">
    <property type="component" value="Unassembled WGS sequence"/>
</dbReference>